<dbReference type="Gene3D" id="3.40.190.10">
    <property type="entry name" value="Periplasmic binding protein-like II"/>
    <property type="match status" value="2"/>
</dbReference>
<dbReference type="SUPFAM" id="SSF53850">
    <property type="entry name" value="Periplasmic binding protein-like II"/>
    <property type="match status" value="1"/>
</dbReference>
<dbReference type="InterPro" id="IPR001638">
    <property type="entry name" value="Solute-binding_3/MltF_N"/>
</dbReference>
<feature type="domain" description="GGDEF" evidence="3">
    <location>
        <begin position="428"/>
        <end position="558"/>
    </location>
</feature>
<keyword evidence="2" id="KW-0472">Membrane</keyword>
<dbReference type="Pfam" id="PF00497">
    <property type="entry name" value="SBP_bac_3"/>
    <property type="match status" value="1"/>
</dbReference>
<dbReference type="Proteomes" id="UP000622405">
    <property type="component" value="Unassembled WGS sequence"/>
</dbReference>
<reference evidence="4 5" key="1">
    <citation type="journal article" date="2020" name="mSystems">
        <title>Defining Genomic and Predicted Metabolic Features of the Acetobacterium Genus.</title>
        <authorList>
            <person name="Ross D.E."/>
            <person name="Marshall C.W."/>
            <person name="Gulliver D."/>
            <person name="May H.D."/>
            <person name="Norman R.S."/>
        </authorList>
    </citation>
    <scope>NUCLEOTIDE SEQUENCE [LARGE SCALE GENOMIC DNA]</scope>
    <source>
        <strain evidence="4 5">DSM 4132</strain>
    </source>
</reference>
<evidence type="ECO:0000256" key="1">
    <source>
        <dbReference type="SAM" id="Coils"/>
    </source>
</evidence>
<comment type="caution">
    <text evidence="4">The sequence shown here is derived from an EMBL/GenBank/DDBJ whole genome shotgun (WGS) entry which is preliminary data.</text>
</comment>
<evidence type="ECO:0000313" key="4">
    <source>
        <dbReference type="EMBL" id="MBC3898887.1"/>
    </source>
</evidence>
<accession>A0ABR6YUM0</accession>
<dbReference type="InterPro" id="IPR035965">
    <property type="entry name" value="PAS-like_dom_sf"/>
</dbReference>
<dbReference type="InterPro" id="IPR029787">
    <property type="entry name" value="Nucleotide_cyclase"/>
</dbReference>
<dbReference type="SUPFAM" id="SSF55073">
    <property type="entry name" value="Nucleotide cyclase"/>
    <property type="match status" value="1"/>
</dbReference>
<dbReference type="InterPro" id="IPR000160">
    <property type="entry name" value="GGDEF_dom"/>
</dbReference>
<evidence type="ECO:0000259" key="3">
    <source>
        <dbReference type="PROSITE" id="PS50887"/>
    </source>
</evidence>
<dbReference type="InterPro" id="IPR043128">
    <property type="entry name" value="Rev_trsase/Diguanyl_cyclase"/>
</dbReference>
<dbReference type="SMART" id="SM00267">
    <property type="entry name" value="GGDEF"/>
    <property type="match status" value="1"/>
</dbReference>
<protein>
    <submittedName>
        <fullName evidence="4">Transporter substrate-binding domain-containing protein</fullName>
    </submittedName>
</protein>
<dbReference type="NCBIfam" id="TIGR00254">
    <property type="entry name" value="GGDEF"/>
    <property type="match status" value="1"/>
</dbReference>
<name>A0ABR6YUM0_9FIRM</name>
<gene>
    <name evidence="4" type="ORF">GH811_04570</name>
</gene>
<keyword evidence="1" id="KW-0175">Coiled coil</keyword>
<dbReference type="EMBL" id="WJBE01000003">
    <property type="protein sequence ID" value="MBC3898887.1"/>
    <property type="molecule type" value="Genomic_DNA"/>
</dbReference>
<dbReference type="InterPro" id="IPR013656">
    <property type="entry name" value="PAS_4"/>
</dbReference>
<dbReference type="SMART" id="SM00062">
    <property type="entry name" value="PBPb"/>
    <property type="match status" value="1"/>
</dbReference>
<dbReference type="Pfam" id="PF00990">
    <property type="entry name" value="GGDEF"/>
    <property type="match status" value="1"/>
</dbReference>
<dbReference type="PROSITE" id="PS50887">
    <property type="entry name" value="GGDEF"/>
    <property type="match status" value="1"/>
</dbReference>
<dbReference type="CDD" id="cd01949">
    <property type="entry name" value="GGDEF"/>
    <property type="match status" value="1"/>
</dbReference>
<dbReference type="Gene3D" id="3.30.450.20">
    <property type="entry name" value="PAS domain"/>
    <property type="match status" value="1"/>
</dbReference>
<keyword evidence="5" id="KW-1185">Reference proteome</keyword>
<feature type="coiled-coil region" evidence="1">
    <location>
        <begin position="225"/>
        <end position="262"/>
    </location>
</feature>
<evidence type="ECO:0000313" key="5">
    <source>
        <dbReference type="Proteomes" id="UP000622405"/>
    </source>
</evidence>
<dbReference type="CDD" id="cd13704">
    <property type="entry name" value="PBP2_HisK"/>
    <property type="match status" value="1"/>
</dbReference>
<proteinExistence type="predicted"/>
<dbReference type="InterPro" id="IPR052155">
    <property type="entry name" value="Biofilm_reg_signaling"/>
</dbReference>
<dbReference type="PANTHER" id="PTHR44757">
    <property type="entry name" value="DIGUANYLATE CYCLASE DGCP"/>
    <property type="match status" value="1"/>
</dbReference>
<keyword evidence="2" id="KW-0812">Transmembrane</keyword>
<dbReference type="PANTHER" id="PTHR44757:SF2">
    <property type="entry name" value="BIOFILM ARCHITECTURE MAINTENANCE PROTEIN MBAA"/>
    <property type="match status" value="1"/>
</dbReference>
<sequence length="568" mass="64637">MGYDIEFRLDEWDKTRAALEAGEIDAIAGMFYSPQRQETYAFTARHSVTNGDIFTRNDIAIDQIEALRDQTVVVQRGDIVAEYLAQLDLNITLVEVATVDEALKLVADGRYDYAGVLKLPGLYSIKQQGLKDLRAQNLVLTANDYCMAVAKDNETMLITLNSGLQIINATGEYDQIYERWLGVYEEKTLFSLIEEYRWPIAIVLLVIMMLVAISLLLNRMVAIRTKSLNEMNTRLQANQDQLEEANIQLEAKMNELITMEASAREQYNLLRASQAQLQHSEEKNRSIVQALPDIVFTFNEDGRYLDCQASDETYQADLKSRYLGKYLSEVFPADVAAEVLSKIRTAIATKQLQTFEYERLINGQRQMFEMRLVRNNRHEVIGITRNITAAKLSRERIEYLSYHDQLTGLYNRHFFEDELLRLDQPSNLPLCLMMADVNGLKLINDTFGHLIGDQLLSRVAVVLQEACGQQGTIARMGGDEFVIMVPHFNVTQTLLLVERIQNLSGREKVGSIDLSISLGWGIKTAAHEDVQEVLKRAETKMYKQKLFEGPSIRGHTIQAIITTLNEKK</sequence>
<organism evidence="4 5">
    <name type="scientific">Acetobacterium malicum</name>
    <dbReference type="NCBI Taxonomy" id="52692"/>
    <lineage>
        <taxon>Bacteria</taxon>
        <taxon>Bacillati</taxon>
        <taxon>Bacillota</taxon>
        <taxon>Clostridia</taxon>
        <taxon>Eubacteriales</taxon>
        <taxon>Eubacteriaceae</taxon>
        <taxon>Acetobacterium</taxon>
    </lineage>
</organism>
<dbReference type="SUPFAM" id="SSF55785">
    <property type="entry name" value="PYP-like sensor domain (PAS domain)"/>
    <property type="match status" value="1"/>
</dbReference>
<evidence type="ECO:0000256" key="2">
    <source>
        <dbReference type="SAM" id="Phobius"/>
    </source>
</evidence>
<dbReference type="Gene3D" id="3.30.70.270">
    <property type="match status" value="1"/>
</dbReference>
<feature type="transmembrane region" description="Helical" evidence="2">
    <location>
        <begin position="196"/>
        <end position="217"/>
    </location>
</feature>
<keyword evidence="2" id="KW-1133">Transmembrane helix</keyword>
<dbReference type="Pfam" id="PF08448">
    <property type="entry name" value="PAS_4"/>
    <property type="match status" value="1"/>
</dbReference>